<dbReference type="EMBL" id="OV696700">
    <property type="protein sequence ID" value="CAH1246629.1"/>
    <property type="molecule type" value="Genomic_DNA"/>
</dbReference>
<dbReference type="InterPro" id="IPR000742">
    <property type="entry name" value="EGF"/>
</dbReference>
<dbReference type="InterPro" id="IPR000152">
    <property type="entry name" value="EGF-type_Asp/Asn_hydroxyl_site"/>
</dbReference>
<keyword evidence="10" id="KW-0472">Membrane</keyword>
<dbReference type="PROSITE" id="PS00022">
    <property type="entry name" value="EGF_1"/>
    <property type="match status" value="2"/>
</dbReference>
<dbReference type="FunFam" id="2.60.40.60:FF:000035">
    <property type="entry name" value="Protocadherin Fat 3"/>
    <property type="match status" value="1"/>
</dbReference>
<dbReference type="PROSITE" id="PS00232">
    <property type="entry name" value="CADHERIN_1"/>
    <property type="match status" value="2"/>
</dbReference>
<dbReference type="InterPro" id="IPR002126">
    <property type="entry name" value="Cadherin-like_dom"/>
</dbReference>
<feature type="domain" description="Cadherin" evidence="17">
    <location>
        <begin position="135"/>
        <end position="244"/>
    </location>
</feature>
<dbReference type="GO" id="GO:0007156">
    <property type="term" value="P:homophilic cell adhesion via plasma membrane adhesion molecules"/>
    <property type="evidence" value="ECO:0007669"/>
    <property type="project" value="InterPro"/>
</dbReference>
<dbReference type="Proteomes" id="UP000838412">
    <property type="component" value="Chromosome 15"/>
</dbReference>
<feature type="chain" id="PRO_5035468780" evidence="15">
    <location>
        <begin position="29"/>
        <end position="833"/>
    </location>
</feature>
<dbReference type="PANTHER" id="PTHR24026:SF133">
    <property type="entry name" value="CADHERIN-RELATED FAMILY MEMBER 2"/>
    <property type="match status" value="1"/>
</dbReference>
<evidence type="ECO:0000256" key="13">
    <source>
        <dbReference type="PROSITE-ProRule" id="PRU00043"/>
    </source>
</evidence>
<keyword evidence="19" id="KW-1185">Reference proteome</keyword>
<keyword evidence="5 15" id="KW-0732">Signal</keyword>
<sequence>MQQTQNAMLWRQAFVVGVISSLVGTGEANQPPIFTQGMDYLQIPEDTAVGSSVYTLSATDADSDPLTFGVTGQVSMRLFSVNPSTGVVILQTPLDREQTDEYQITVTVSDGTNPQVQQTPTIFITDANDNSPLFQGIPYQVDVNENDIQQTSIFRVTATDADQGIGGTVSYFLEAGDETKFEVDRPTGVVSLKEELDYEVSSVYQLRIRAQDGGGSLGGSTVFQSSTTVLIVNVVDEDDEPPLFLGQPFSTQVNEDTPVDTAIITINARDGDYGINMPIIYSTEGDDGTFSIDSITGVIRLAKSLDRESKRDEGGVYSFDVQARENSSYSRSANKSVHITVVDVNDQIPTFYNGTGNSPQNYFTATIPEGTSAGIPLGGLDMRVEDNDEGDNGRFTLTIDPEGSLYFEVVPSTVYGQAAVNIRVKNSRLLDYETLQSVHFEVIAREDVAAEHFSSNATVLVTLEDTNDNSPVFNQSKYDLSVAENSPDGTSVGTIMATDLDSGEFGEITYSLQGSGSDKFAVNKLTGVITVAKGDELDRETIPFYFLTLLAKDGGGRASNVQLQITLLDVNDETPKFYRSYHWNIVVRDNTVETFQPLQILAVDIDEGTNGNIKYLIVGGNERGGFTINEDSGVMNLTQPLDYEALDGQDEFHLVAQAMDEGQPPLYSATTVVVVVQVIMTDNENNNYVCLSDTGQCLQNTCQNSGNCSSCCTFVHNFCTCPAGYTGNFCEIDVNECASRPCQNGGACFDGINSYHCHCMHGYTGQSCESDMDWCATNPCPFDWICQDEITYFTCHVPGSFHPNRLPYGCSAASCPTGMKCRDNPGFFSCSLQ</sequence>
<evidence type="ECO:0000313" key="19">
    <source>
        <dbReference type="Proteomes" id="UP000838412"/>
    </source>
</evidence>
<evidence type="ECO:0000256" key="9">
    <source>
        <dbReference type="ARBA" id="ARBA00022989"/>
    </source>
</evidence>
<dbReference type="InterPro" id="IPR015919">
    <property type="entry name" value="Cadherin-like_sf"/>
</dbReference>
<gene>
    <name evidence="18" type="primary">CDHR1</name>
    <name evidence="18" type="ORF">BLAG_LOCUS8586</name>
</gene>
<dbReference type="SUPFAM" id="SSF57196">
    <property type="entry name" value="EGF/Laminin"/>
    <property type="match status" value="1"/>
</dbReference>
<dbReference type="PROSITE" id="PS00010">
    <property type="entry name" value="ASX_HYDROXYL"/>
    <property type="match status" value="1"/>
</dbReference>
<dbReference type="SMART" id="SM00112">
    <property type="entry name" value="CA"/>
    <property type="match status" value="6"/>
</dbReference>
<dbReference type="CDD" id="cd00054">
    <property type="entry name" value="EGF_CA"/>
    <property type="match status" value="2"/>
</dbReference>
<feature type="disulfide bond" evidence="14">
    <location>
        <begin position="702"/>
        <end position="719"/>
    </location>
</feature>
<proteinExistence type="predicted"/>
<dbReference type="InterPro" id="IPR020894">
    <property type="entry name" value="Cadherin_CS"/>
</dbReference>
<organism evidence="18 19">
    <name type="scientific">Branchiostoma lanceolatum</name>
    <name type="common">Common lancelet</name>
    <name type="synonym">Amphioxus lanceolatum</name>
    <dbReference type="NCBI Taxonomy" id="7740"/>
    <lineage>
        <taxon>Eukaryota</taxon>
        <taxon>Metazoa</taxon>
        <taxon>Chordata</taxon>
        <taxon>Cephalochordata</taxon>
        <taxon>Leptocardii</taxon>
        <taxon>Amphioxiformes</taxon>
        <taxon>Branchiostomatidae</taxon>
        <taxon>Branchiostoma</taxon>
    </lineage>
</organism>
<evidence type="ECO:0000256" key="11">
    <source>
        <dbReference type="ARBA" id="ARBA00023157"/>
    </source>
</evidence>
<keyword evidence="4" id="KW-0812">Transmembrane</keyword>
<dbReference type="FunFam" id="2.60.40.60:FF:000124">
    <property type="entry name" value="Cadherin-related family member 1"/>
    <property type="match status" value="1"/>
</dbReference>
<dbReference type="Pfam" id="PF00028">
    <property type="entry name" value="Cadherin"/>
    <property type="match status" value="5"/>
</dbReference>
<keyword evidence="9" id="KW-1133">Transmembrane helix</keyword>
<feature type="domain" description="Cadherin" evidence="17">
    <location>
        <begin position="35"/>
        <end position="134"/>
    </location>
</feature>
<dbReference type="Gene3D" id="2.60.40.60">
    <property type="entry name" value="Cadherins"/>
    <property type="match status" value="6"/>
</dbReference>
<evidence type="ECO:0000256" key="1">
    <source>
        <dbReference type="ARBA" id="ARBA00004251"/>
    </source>
</evidence>
<evidence type="ECO:0000313" key="18">
    <source>
        <dbReference type="EMBL" id="CAH1246629.1"/>
    </source>
</evidence>
<feature type="domain" description="Cadherin" evidence="17">
    <location>
        <begin position="579"/>
        <end position="676"/>
    </location>
</feature>
<feature type="domain" description="Cadherin" evidence="17">
    <location>
        <begin position="359"/>
        <end position="473"/>
    </location>
</feature>
<dbReference type="FunFam" id="2.60.40.60:FF:000098">
    <property type="entry name" value="cadherin-23 isoform X1"/>
    <property type="match status" value="1"/>
</dbReference>
<evidence type="ECO:0000256" key="4">
    <source>
        <dbReference type="ARBA" id="ARBA00022692"/>
    </source>
</evidence>
<dbReference type="SUPFAM" id="SSF49313">
    <property type="entry name" value="Cadherin-like"/>
    <property type="match status" value="6"/>
</dbReference>
<reference evidence="18" key="1">
    <citation type="submission" date="2022-01" db="EMBL/GenBank/DDBJ databases">
        <authorList>
            <person name="Braso-Vives M."/>
        </authorList>
    </citation>
    <scope>NUCLEOTIDE SEQUENCE</scope>
</reference>
<evidence type="ECO:0000256" key="10">
    <source>
        <dbReference type="ARBA" id="ARBA00023136"/>
    </source>
</evidence>
<keyword evidence="11 14" id="KW-1015">Disulfide bond</keyword>
<comment type="subcellular location">
    <subcellularLocation>
        <location evidence="1">Cell membrane</location>
        <topology evidence="1">Single-pass type I membrane protein</topology>
    </subcellularLocation>
</comment>
<evidence type="ECO:0000256" key="15">
    <source>
        <dbReference type="SAM" id="SignalP"/>
    </source>
</evidence>
<dbReference type="OrthoDB" id="6510378at2759"/>
<dbReference type="FunFam" id="2.60.40.60:FF:000118">
    <property type="entry name" value="protocadherin Fat 4"/>
    <property type="match status" value="1"/>
</dbReference>
<keyword evidence="2" id="KW-1003">Cell membrane</keyword>
<keyword evidence="7 13" id="KW-0106">Calcium</keyword>
<dbReference type="PRINTS" id="PR00010">
    <property type="entry name" value="EGFBLOOD"/>
</dbReference>
<evidence type="ECO:0000256" key="2">
    <source>
        <dbReference type="ARBA" id="ARBA00022475"/>
    </source>
</evidence>
<feature type="signal peptide" evidence="15">
    <location>
        <begin position="1"/>
        <end position="28"/>
    </location>
</feature>
<dbReference type="InterPro" id="IPR018097">
    <property type="entry name" value="EGF_Ca-bd_CS"/>
</dbReference>
<dbReference type="FunFam" id="2.10.25.10:FF:000004">
    <property type="entry name" value="Neurogenic locus notch 1"/>
    <property type="match status" value="1"/>
</dbReference>
<dbReference type="FunFam" id="2.60.40.60:FF:000168">
    <property type="entry name" value="Cadherin-related family member 2"/>
    <property type="match status" value="1"/>
</dbReference>
<name>A0A8J9Z2Z0_BRALA</name>
<dbReference type="Gene3D" id="2.10.25.10">
    <property type="entry name" value="Laminin"/>
    <property type="match status" value="2"/>
</dbReference>
<keyword evidence="8" id="KW-0130">Cell adhesion</keyword>
<evidence type="ECO:0000256" key="6">
    <source>
        <dbReference type="ARBA" id="ARBA00022737"/>
    </source>
</evidence>
<dbReference type="FunFam" id="2.60.40.60:FF:000116">
    <property type="entry name" value="Dachsous cadherin-related 2"/>
    <property type="match status" value="1"/>
</dbReference>
<dbReference type="InterPro" id="IPR001881">
    <property type="entry name" value="EGF-like_Ca-bd_dom"/>
</dbReference>
<dbReference type="AlphaFoldDB" id="A0A8J9Z2Z0"/>
<feature type="domain" description="Cadherin" evidence="17">
    <location>
        <begin position="474"/>
        <end position="577"/>
    </location>
</feature>
<evidence type="ECO:0000259" key="16">
    <source>
        <dbReference type="PROSITE" id="PS50026"/>
    </source>
</evidence>
<evidence type="ECO:0000256" key="7">
    <source>
        <dbReference type="ARBA" id="ARBA00022837"/>
    </source>
</evidence>
<feature type="disulfide bond" evidence="14">
    <location>
        <begin position="759"/>
        <end position="768"/>
    </location>
</feature>
<evidence type="ECO:0000256" key="3">
    <source>
        <dbReference type="ARBA" id="ARBA00022536"/>
    </source>
</evidence>
<dbReference type="PROSITE" id="PS50026">
    <property type="entry name" value="EGF_3"/>
    <property type="match status" value="2"/>
</dbReference>
<accession>A0A8J9Z2Z0</accession>
<dbReference type="Pfam" id="PF00008">
    <property type="entry name" value="EGF"/>
    <property type="match status" value="1"/>
</dbReference>
<evidence type="ECO:0000256" key="12">
    <source>
        <dbReference type="ARBA" id="ARBA00023180"/>
    </source>
</evidence>
<keyword evidence="12" id="KW-0325">Glycoprotein</keyword>
<dbReference type="PROSITE" id="PS01186">
    <property type="entry name" value="EGF_2"/>
    <property type="match status" value="2"/>
</dbReference>
<protein>
    <submittedName>
        <fullName evidence="18">CDHR1 protein</fullName>
    </submittedName>
</protein>
<evidence type="ECO:0000256" key="5">
    <source>
        <dbReference type="ARBA" id="ARBA00022729"/>
    </source>
</evidence>
<dbReference type="SMART" id="SM00179">
    <property type="entry name" value="EGF_CA"/>
    <property type="match status" value="1"/>
</dbReference>
<dbReference type="PROSITE" id="PS50268">
    <property type="entry name" value="CADHERIN_2"/>
    <property type="match status" value="6"/>
</dbReference>
<dbReference type="CDD" id="cd11304">
    <property type="entry name" value="Cadherin_repeat"/>
    <property type="match status" value="6"/>
</dbReference>
<keyword evidence="3 14" id="KW-0245">EGF-like domain</keyword>
<feature type="domain" description="EGF-like" evidence="16">
    <location>
        <begin position="693"/>
        <end position="731"/>
    </location>
</feature>
<dbReference type="GO" id="GO:0005509">
    <property type="term" value="F:calcium ion binding"/>
    <property type="evidence" value="ECO:0007669"/>
    <property type="project" value="UniProtKB-UniRule"/>
</dbReference>
<feature type="disulfide bond" evidence="14">
    <location>
        <begin position="721"/>
        <end position="730"/>
    </location>
</feature>
<evidence type="ECO:0000259" key="17">
    <source>
        <dbReference type="PROSITE" id="PS50268"/>
    </source>
</evidence>
<dbReference type="GO" id="GO:0005886">
    <property type="term" value="C:plasma membrane"/>
    <property type="evidence" value="ECO:0007669"/>
    <property type="project" value="UniProtKB-SubCell"/>
</dbReference>
<evidence type="ECO:0000256" key="8">
    <source>
        <dbReference type="ARBA" id="ARBA00022889"/>
    </source>
</evidence>
<dbReference type="PROSITE" id="PS01187">
    <property type="entry name" value="EGF_CA"/>
    <property type="match status" value="1"/>
</dbReference>
<dbReference type="PRINTS" id="PR00205">
    <property type="entry name" value="CADHERIN"/>
</dbReference>
<dbReference type="SMART" id="SM00181">
    <property type="entry name" value="EGF"/>
    <property type="match status" value="2"/>
</dbReference>
<keyword evidence="6" id="KW-0677">Repeat</keyword>
<feature type="domain" description="EGF-like" evidence="16">
    <location>
        <begin position="733"/>
        <end position="769"/>
    </location>
</feature>
<comment type="caution">
    <text evidence="14">Lacks conserved residue(s) required for the propagation of feature annotation.</text>
</comment>
<dbReference type="PANTHER" id="PTHR24026">
    <property type="entry name" value="FAT ATYPICAL CADHERIN-RELATED"/>
    <property type="match status" value="1"/>
</dbReference>
<feature type="domain" description="Cadherin" evidence="17">
    <location>
        <begin position="245"/>
        <end position="351"/>
    </location>
</feature>
<evidence type="ECO:0000256" key="14">
    <source>
        <dbReference type="PROSITE-ProRule" id="PRU00076"/>
    </source>
</evidence>